<feature type="compositionally biased region" description="Polar residues" evidence="2">
    <location>
        <begin position="180"/>
        <end position="192"/>
    </location>
</feature>
<gene>
    <name evidence="4" type="ORF">CAN33_0032065</name>
</gene>
<sequence length="192" mass="21622">MQTPRSSPSIDRDGFQDFHSRWLAMAHRSPASHSSFVYGVISTKIFCRPTCSARRARRANVVFYDTKEDAMRHGFRPCKRCKPDDDRFFGDKEEIVAKAIALLRTQHGKHVMGQGLKALAEEVGVTQSYLCRVFKQTLGITIGLYMTEFERKPGDSEQKFFSSPNNIEAIVMDASRSPYAGSTNSKKLSSSN</sequence>
<dbReference type="InterPro" id="IPR004026">
    <property type="entry name" value="Ada_DNA_repair_Zn-bd"/>
</dbReference>
<evidence type="ECO:0000256" key="1">
    <source>
        <dbReference type="ARBA" id="ARBA00023159"/>
    </source>
</evidence>
<comment type="caution">
    <text evidence="4">The sequence shown here is derived from an EMBL/GenBank/DDBJ whole genome shotgun (WGS) entry which is preliminary data.</text>
</comment>
<proteinExistence type="predicted"/>
<keyword evidence="1" id="KW-0010">Activator</keyword>
<dbReference type="Proteomes" id="UP000197666">
    <property type="component" value="Unassembled WGS sequence"/>
</dbReference>
<dbReference type="VEuPathDB" id="FungiDB:M747DRAFT_37974"/>
<dbReference type="GO" id="GO:0006281">
    <property type="term" value="P:DNA repair"/>
    <property type="evidence" value="ECO:0007669"/>
    <property type="project" value="InterPro"/>
</dbReference>
<dbReference type="EMBL" id="NKJJ02000002">
    <property type="protein sequence ID" value="TPR04904.1"/>
    <property type="molecule type" value="Genomic_DNA"/>
</dbReference>
<evidence type="ECO:0000256" key="2">
    <source>
        <dbReference type="SAM" id="MobiDB-lite"/>
    </source>
</evidence>
<dbReference type="Gene3D" id="3.40.10.10">
    <property type="entry name" value="DNA Methylphosphotriester Repair Domain"/>
    <property type="match status" value="1"/>
</dbReference>
<evidence type="ECO:0000313" key="5">
    <source>
        <dbReference type="Proteomes" id="UP000197666"/>
    </source>
</evidence>
<dbReference type="AlphaFoldDB" id="A0A254UGA7"/>
<evidence type="ECO:0000313" key="4">
    <source>
        <dbReference type="EMBL" id="TPR04904.1"/>
    </source>
</evidence>
<dbReference type="InterPro" id="IPR035451">
    <property type="entry name" value="Ada-like_dom_sf"/>
</dbReference>
<dbReference type="VEuPathDB" id="FungiDB:ASPNIDRAFT2_1187815"/>
<dbReference type="Gene3D" id="1.10.10.60">
    <property type="entry name" value="Homeodomain-like"/>
    <property type="match status" value="1"/>
</dbReference>
<dbReference type="OrthoDB" id="2447880at2759"/>
<accession>A0A254UGA7</accession>
<dbReference type="GO" id="GO:0008168">
    <property type="term" value="F:methyltransferase activity"/>
    <property type="evidence" value="ECO:0007669"/>
    <property type="project" value="InterPro"/>
</dbReference>
<dbReference type="GO" id="GO:0008270">
    <property type="term" value="F:zinc ion binding"/>
    <property type="evidence" value="ECO:0007669"/>
    <property type="project" value="InterPro"/>
</dbReference>
<dbReference type="GO" id="GO:0003677">
    <property type="term" value="F:DNA binding"/>
    <property type="evidence" value="ECO:0007669"/>
    <property type="project" value="InterPro"/>
</dbReference>
<dbReference type="VEuPathDB" id="FungiDB:An17g01370"/>
<dbReference type="VEuPathDB" id="FungiDB:ATCC64974_93650"/>
<name>A0A254UGA7_ASPNG</name>
<dbReference type="GO" id="GO:0006355">
    <property type="term" value="P:regulation of DNA-templated transcription"/>
    <property type="evidence" value="ECO:0007669"/>
    <property type="project" value="InterPro"/>
</dbReference>
<dbReference type="SUPFAM" id="SSF57884">
    <property type="entry name" value="Ada DNA repair protein, N-terminal domain (N-Ada 10)"/>
    <property type="match status" value="1"/>
</dbReference>
<feature type="domain" description="Ada DNA repair metal-binding" evidence="3">
    <location>
        <begin position="20"/>
        <end position="84"/>
    </location>
</feature>
<dbReference type="Pfam" id="PF02805">
    <property type="entry name" value="Ada_Zn_binding"/>
    <property type="match status" value="1"/>
</dbReference>
<organism evidence="4 5">
    <name type="scientific">Aspergillus niger</name>
    <dbReference type="NCBI Taxonomy" id="5061"/>
    <lineage>
        <taxon>Eukaryota</taxon>
        <taxon>Fungi</taxon>
        <taxon>Dikarya</taxon>
        <taxon>Ascomycota</taxon>
        <taxon>Pezizomycotina</taxon>
        <taxon>Eurotiomycetes</taxon>
        <taxon>Eurotiomycetidae</taxon>
        <taxon>Eurotiales</taxon>
        <taxon>Aspergillaceae</taxon>
        <taxon>Aspergillus</taxon>
        <taxon>Aspergillus subgen. Circumdati</taxon>
    </lineage>
</organism>
<protein>
    <submittedName>
        <fullName evidence="4">Glutathione S-transferase, N-terminal domain family protein</fullName>
    </submittedName>
</protein>
<feature type="region of interest" description="Disordered" evidence="2">
    <location>
        <begin position="173"/>
        <end position="192"/>
    </location>
</feature>
<evidence type="ECO:0000259" key="3">
    <source>
        <dbReference type="Pfam" id="PF02805"/>
    </source>
</evidence>
<keyword evidence="4" id="KW-0808">Transferase</keyword>
<reference evidence="5" key="1">
    <citation type="submission" date="2018-10" db="EMBL/GenBank/DDBJ databases">
        <title>FDA dAtabase for Regulatory Grade micrObial Sequences (FDA-ARGOS): Supporting development and validation of Infectious Disease Dx tests.</title>
        <authorList>
            <person name="Kerrigan L."/>
            <person name="Tallon L."/>
            <person name="Sadzewicz L."/>
            <person name="Sengamalay N."/>
            <person name="Ott S."/>
            <person name="Godinez A."/>
            <person name="Nagaraj S."/>
            <person name="Vavikolanu K."/>
            <person name="Nadendla S."/>
            <person name="George J."/>
            <person name="Sichtig H."/>
        </authorList>
    </citation>
    <scope>NUCLEOTIDE SEQUENCE [LARGE SCALE GENOMIC DNA]</scope>
    <source>
        <strain evidence="5">FDAARGOS_311</strain>
    </source>
</reference>